<feature type="compositionally biased region" description="Basic and acidic residues" evidence="5">
    <location>
        <begin position="48"/>
        <end position="58"/>
    </location>
</feature>
<dbReference type="GO" id="GO:0030313">
    <property type="term" value="C:cell envelope"/>
    <property type="evidence" value="ECO:0007669"/>
    <property type="project" value="UniProtKB-SubCell"/>
</dbReference>
<keyword evidence="3" id="KW-0813">Transport</keyword>
<comment type="subcellular location">
    <subcellularLocation>
        <location evidence="1">Cell envelope</location>
    </subcellularLocation>
</comment>
<dbReference type="Proteomes" id="UP000516230">
    <property type="component" value="Chromosome"/>
</dbReference>
<comment type="similarity">
    <text evidence="2">Belongs to the bacterial solute-binding protein 1 family.</text>
</comment>
<dbReference type="InterPro" id="IPR022386">
    <property type="entry name" value="Chitin_NgcE"/>
</dbReference>
<evidence type="ECO:0000256" key="2">
    <source>
        <dbReference type="ARBA" id="ARBA00008520"/>
    </source>
</evidence>
<name>A0A7H0HZP8_9ACTN</name>
<organism evidence="6 7">
    <name type="scientific">Streptomyces genisteinicus</name>
    <dbReference type="NCBI Taxonomy" id="2768068"/>
    <lineage>
        <taxon>Bacteria</taxon>
        <taxon>Bacillati</taxon>
        <taxon>Actinomycetota</taxon>
        <taxon>Actinomycetes</taxon>
        <taxon>Kitasatosporales</taxon>
        <taxon>Streptomycetaceae</taxon>
        <taxon>Streptomyces</taxon>
    </lineage>
</organism>
<evidence type="ECO:0000313" key="6">
    <source>
        <dbReference type="EMBL" id="QNP66014.1"/>
    </source>
</evidence>
<dbReference type="KEGG" id="sgj:IAG43_25890"/>
<proteinExistence type="inferred from homology"/>
<reference evidence="6 7" key="1">
    <citation type="submission" date="2020-08" db="EMBL/GenBank/DDBJ databases">
        <title>A novel species.</title>
        <authorList>
            <person name="Gao J."/>
        </authorList>
    </citation>
    <scope>NUCLEOTIDE SEQUENCE [LARGE SCALE GENOMIC DNA]</scope>
    <source>
        <strain evidence="6 7">CRPJ-33</strain>
    </source>
</reference>
<dbReference type="InterPro" id="IPR050490">
    <property type="entry name" value="Bact_solute-bd_prot1"/>
</dbReference>
<evidence type="ECO:0000256" key="1">
    <source>
        <dbReference type="ARBA" id="ARBA00004196"/>
    </source>
</evidence>
<sequence>MGSTSTSNTHGEGLSRRNLIKRSAALGLIAVPTMSFLSACASSGGGNDQEKQKGEVTKDNPFGVTKGGTLDVVIFKGGFGDQYAIEWEKLYKAKYGPEISHLGTQEITGKLQPRFNAGNPPDVVDNSGAQQIKLDVLHKNGQLADLTELLEAPAPDDPSKKVKDILVPGTADKGFIGGKMHSLNYVYTVWGVWYSGKMFKDNGWEVPKTWDAFLQIMQDAKKKGIGGLAHQGKHPYYINVMIMDLIAKTGGLEAMKAIDNLEKNAFVGSEAAKQSIEAIYEIVDKGLLMPGTNSLDHIESQTAWNEGKAVFIPSGSWLENEQLKQTPEDFDMKFLPMPLLPGSKLPFEAIRAGAGEPFIVPEKAKNKAGGLEFLRLMCSKEWSTSFAQQANSLTIVQDGVDKSVQLRSGTKSAVEAVDACPVDQRFDYFYINWYSEMDESIRTASAELMAKRITPAEWLKRAQAAVDKAAKDPASANNKRQ</sequence>
<evidence type="ECO:0000256" key="5">
    <source>
        <dbReference type="SAM" id="MobiDB-lite"/>
    </source>
</evidence>
<dbReference type="PANTHER" id="PTHR43649">
    <property type="entry name" value="ARABINOSE-BINDING PROTEIN-RELATED"/>
    <property type="match status" value="1"/>
</dbReference>
<dbReference type="Pfam" id="PF01547">
    <property type="entry name" value="SBP_bac_1"/>
    <property type="match status" value="1"/>
</dbReference>
<evidence type="ECO:0000256" key="3">
    <source>
        <dbReference type="ARBA" id="ARBA00022448"/>
    </source>
</evidence>
<protein>
    <submittedName>
        <fullName evidence="6">Carbohydrate ABC transporter, N-acetylglucosamine/diacetylchitobiose-binding protein</fullName>
    </submittedName>
</protein>
<evidence type="ECO:0000313" key="7">
    <source>
        <dbReference type="Proteomes" id="UP000516230"/>
    </source>
</evidence>
<dbReference type="PANTHER" id="PTHR43649:SF31">
    <property type="entry name" value="SN-GLYCEROL-3-PHOSPHATE-BINDING PERIPLASMIC PROTEIN UGPB"/>
    <property type="match status" value="1"/>
</dbReference>
<dbReference type="PROSITE" id="PS51318">
    <property type="entry name" value="TAT"/>
    <property type="match status" value="1"/>
</dbReference>
<dbReference type="SUPFAM" id="SSF53850">
    <property type="entry name" value="Periplasmic binding protein-like II"/>
    <property type="match status" value="1"/>
</dbReference>
<dbReference type="EMBL" id="CP060825">
    <property type="protein sequence ID" value="QNP66014.1"/>
    <property type="molecule type" value="Genomic_DNA"/>
</dbReference>
<accession>A0A7H0HZP8</accession>
<keyword evidence="4" id="KW-0732">Signal</keyword>
<dbReference type="InterPro" id="IPR006059">
    <property type="entry name" value="SBP"/>
</dbReference>
<dbReference type="Gene3D" id="3.40.190.10">
    <property type="entry name" value="Periplasmic binding protein-like II"/>
    <property type="match status" value="1"/>
</dbReference>
<dbReference type="InterPro" id="IPR006311">
    <property type="entry name" value="TAT_signal"/>
</dbReference>
<dbReference type="NCBIfam" id="TIGR03851">
    <property type="entry name" value="chitin_NgcE"/>
    <property type="match status" value="1"/>
</dbReference>
<dbReference type="RefSeq" id="WP_187743076.1">
    <property type="nucleotide sequence ID" value="NZ_CP060825.1"/>
</dbReference>
<dbReference type="AlphaFoldDB" id="A0A7H0HZP8"/>
<keyword evidence="7" id="KW-1185">Reference proteome</keyword>
<feature type="region of interest" description="Disordered" evidence="5">
    <location>
        <begin position="41"/>
        <end position="60"/>
    </location>
</feature>
<evidence type="ECO:0000256" key="4">
    <source>
        <dbReference type="ARBA" id="ARBA00022729"/>
    </source>
</evidence>
<gene>
    <name evidence="6" type="primary">ngcE</name>
    <name evidence="6" type="ORF">IAG43_25890</name>
</gene>